<dbReference type="EMBL" id="JACHVC010000012">
    <property type="protein sequence ID" value="MBC2607208.1"/>
    <property type="molecule type" value="Genomic_DNA"/>
</dbReference>
<organism evidence="15 16">
    <name type="scientific">Pelagicoccus albus</name>
    <dbReference type="NCBI Taxonomy" id="415222"/>
    <lineage>
        <taxon>Bacteria</taxon>
        <taxon>Pseudomonadati</taxon>
        <taxon>Verrucomicrobiota</taxon>
        <taxon>Opitutia</taxon>
        <taxon>Puniceicoccales</taxon>
        <taxon>Pelagicoccaceae</taxon>
        <taxon>Pelagicoccus</taxon>
    </lineage>
</organism>
<evidence type="ECO:0000313" key="15">
    <source>
        <dbReference type="EMBL" id="MBC2607208.1"/>
    </source>
</evidence>
<dbReference type="NCBIfam" id="TIGR02666">
    <property type="entry name" value="moaA"/>
    <property type="match status" value="1"/>
</dbReference>
<feature type="binding site" evidence="12">
    <location>
        <begin position="265"/>
        <end position="267"/>
    </location>
    <ligand>
        <name>GTP</name>
        <dbReference type="ChEBI" id="CHEBI:37565"/>
    </ligand>
</feature>
<feature type="binding site" evidence="12">
    <location>
        <position position="30"/>
    </location>
    <ligand>
        <name>[4Fe-4S] cluster</name>
        <dbReference type="ChEBI" id="CHEBI:49883"/>
        <label>1</label>
        <note>4Fe-4S-S-AdoMet</note>
    </ligand>
</feature>
<proteinExistence type="inferred from homology"/>
<feature type="binding site" evidence="12">
    <location>
        <position position="196"/>
    </location>
    <ligand>
        <name>S-adenosyl-L-methionine</name>
        <dbReference type="ChEBI" id="CHEBI:59789"/>
    </ligand>
</feature>
<dbReference type="InterPro" id="IPR050105">
    <property type="entry name" value="MoCo_biosynth_MoaA/MoaC"/>
</dbReference>
<feature type="binding site" evidence="12">
    <location>
        <position position="23"/>
    </location>
    <ligand>
        <name>[4Fe-4S] cluster</name>
        <dbReference type="ChEBI" id="CHEBI:49883"/>
        <label>1</label>
        <note>4Fe-4S-S-AdoMet</note>
    </ligand>
</feature>
<evidence type="ECO:0000256" key="4">
    <source>
        <dbReference type="ARBA" id="ARBA00022723"/>
    </source>
</evidence>
<reference evidence="15 16" key="1">
    <citation type="submission" date="2020-07" db="EMBL/GenBank/DDBJ databases">
        <authorList>
            <person name="Feng X."/>
        </authorList>
    </citation>
    <scope>NUCLEOTIDE SEQUENCE [LARGE SCALE GENOMIC DNA]</scope>
    <source>
        <strain evidence="15 16">JCM23202</strain>
    </source>
</reference>
<dbReference type="GO" id="GO:0061799">
    <property type="term" value="F:cyclic pyranopterin monophosphate synthase activity"/>
    <property type="evidence" value="ECO:0007669"/>
    <property type="project" value="TreeGrafter"/>
</dbReference>
<feature type="binding site" evidence="12">
    <location>
        <position position="260"/>
    </location>
    <ligand>
        <name>[4Fe-4S] cluster</name>
        <dbReference type="ChEBI" id="CHEBI:49883"/>
        <label>2</label>
        <note>4Fe-4S-substrate</note>
    </ligand>
</feature>
<name>A0A7X1B7Q2_9BACT</name>
<dbReference type="InterPro" id="IPR006638">
    <property type="entry name" value="Elp3/MiaA/NifB-like_rSAM"/>
</dbReference>
<evidence type="ECO:0000256" key="11">
    <source>
        <dbReference type="ARBA" id="ARBA00048697"/>
    </source>
</evidence>
<gene>
    <name evidence="12 15" type="primary">moaA</name>
    <name evidence="15" type="ORF">H5P27_14230</name>
</gene>
<dbReference type="GO" id="GO:0005525">
    <property type="term" value="F:GTP binding"/>
    <property type="evidence" value="ECO:0007669"/>
    <property type="project" value="UniProtKB-UniRule"/>
</dbReference>
<feature type="compositionally biased region" description="Basic and acidic residues" evidence="13">
    <location>
        <begin position="310"/>
        <end position="320"/>
    </location>
</feature>
<sequence>MSQVKDQLNRPLRDLRISLIDRCNLRCSYCMPKEVFGPDYAFLPKTSLLSNEEILFVAKSFVELGVQKLRLTGGEPLLRPNLDSLISYLYQNTGVKDISLTTNGLLLPRYADKLKRAGLRRINVSLDSLDPARFAVMSGGKSDPEAVLRGITAAEKAGLPVKVNMVAKQGVNEMDILPMVDFFRSKGITLRFIEFMDVGETNRWSLKEVVPAKRILDLISEKYEFEAVDPDYKGEVATRYRFKDTRSEFGIITSITNPFCGDCNRARISADGKLYTCLFSNQGTDLRKSIREGITQDEFTNYVSKLWSKRDDRYSEDRSQSKSPVKRKKIEMSYIGG</sequence>
<evidence type="ECO:0000256" key="7">
    <source>
        <dbReference type="ARBA" id="ARBA00023014"/>
    </source>
</evidence>
<comment type="subunit">
    <text evidence="12">Monomer and homodimer.</text>
</comment>
<protein>
    <recommendedName>
        <fullName evidence="1 12">GTP 3',8-cyclase</fullName>
        <ecNumber evidence="1 12">4.1.99.22</ecNumber>
    </recommendedName>
    <alternativeName>
        <fullName evidence="12">Molybdenum cofactor biosynthesis protein A</fullName>
    </alternativeName>
</protein>
<dbReference type="InterPro" id="IPR058240">
    <property type="entry name" value="rSAM_sf"/>
</dbReference>
<evidence type="ECO:0000256" key="2">
    <source>
        <dbReference type="ARBA" id="ARBA00022485"/>
    </source>
</evidence>
<evidence type="ECO:0000259" key="14">
    <source>
        <dbReference type="PROSITE" id="PS51918"/>
    </source>
</evidence>
<feature type="binding site" evidence="12">
    <location>
        <position position="125"/>
    </location>
    <ligand>
        <name>S-adenosyl-L-methionine</name>
        <dbReference type="ChEBI" id="CHEBI:59789"/>
    </ligand>
</feature>
<keyword evidence="9 12" id="KW-0501">Molybdenum cofactor biosynthesis</keyword>
<dbReference type="InterPro" id="IPR010505">
    <property type="entry name" value="MoaA_twitch"/>
</dbReference>
<dbReference type="SUPFAM" id="SSF102114">
    <property type="entry name" value="Radical SAM enzymes"/>
    <property type="match status" value="1"/>
</dbReference>
<dbReference type="InterPro" id="IPR013785">
    <property type="entry name" value="Aldolase_TIM"/>
</dbReference>
<dbReference type="SFLD" id="SFLDG01067">
    <property type="entry name" value="SPASM/twitch_domain_containing"/>
    <property type="match status" value="1"/>
</dbReference>
<feature type="region of interest" description="Disordered" evidence="13">
    <location>
        <begin position="310"/>
        <end position="337"/>
    </location>
</feature>
<comment type="catalytic activity">
    <reaction evidence="11 12">
        <text>GTP + AH2 + S-adenosyl-L-methionine = (8S)-3',8-cyclo-7,8-dihydroguanosine 5'-triphosphate + 5'-deoxyadenosine + L-methionine + A + H(+)</text>
        <dbReference type="Rhea" id="RHEA:49576"/>
        <dbReference type="ChEBI" id="CHEBI:13193"/>
        <dbReference type="ChEBI" id="CHEBI:15378"/>
        <dbReference type="ChEBI" id="CHEBI:17319"/>
        <dbReference type="ChEBI" id="CHEBI:17499"/>
        <dbReference type="ChEBI" id="CHEBI:37565"/>
        <dbReference type="ChEBI" id="CHEBI:57844"/>
        <dbReference type="ChEBI" id="CHEBI:59789"/>
        <dbReference type="ChEBI" id="CHEBI:131766"/>
        <dbReference type="EC" id="4.1.99.22"/>
    </reaction>
</comment>
<dbReference type="GO" id="GO:1904047">
    <property type="term" value="F:S-adenosyl-L-methionine binding"/>
    <property type="evidence" value="ECO:0007669"/>
    <property type="project" value="UniProtKB-UniRule"/>
</dbReference>
<feature type="binding site" evidence="12">
    <location>
        <position position="162"/>
    </location>
    <ligand>
        <name>GTP</name>
        <dbReference type="ChEBI" id="CHEBI:37565"/>
    </ligand>
</feature>
<comment type="cofactor">
    <cofactor evidence="12">
        <name>[4Fe-4S] cluster</name>
        <dbReference type="ChEBI" id="CHEBI:49883"/>
    </cofactor>
    <text evidence="12">Binds 2 [4Fe-4S] clusters. Binds 1 [4Fe-4S] cluster coordinated with 3 cysteines and an exchangeable S-adenosyl-L-methionine and 1 [4Fe-4S] cluster coordinated with 3 cysteines and the GTP-derived substrate.</text>
</comment>
<dbReference type="SFLD" id="SFLDG01383">
    <property type="entry name" value="cyclic_pyranopterin_phosphate"/>
    <property type="match status" value="1"/>
</dbReference>
<feature type="binding site" evidence="12">
    <location>
        <position position="277"/>
    </location>
    <ligand>
        <name>[4Fe-4S] cluster</name>
        <dbReference type="ChEBI" id="CHEBI:49883"/>
        <label>2</label>
        <note>4Fe-4S-substrate</note>
    </ligand>
</feature>
<keyword evidence="8 12" id="KW-0342">GTP-binding</keyword>
<dbReference type="SFLD" id="SFLDS00029">
    <property type="entry name" value="Radical_SAM"/>
    <property type="match status" value="1"/>
</dbReference>
<dbReference type="PROSITE" id="PS01305">
    <property type="entry name" value="MOAA_NIFB_PQQE"/>
    <property type="match status" value="1"/>
</dbReference>
<dbReference type="Pfam" id="PF04055">
    <property type="entry name" value="Radical_SAM"/>
    <property type="match status" value="1"/>
</dbReference>
<comment type="similarity">
    <text evidence="12">Belongs to the radical SAM superfamily. MoaA family.</text>
</comment>
<dbReference type="GO" id="GO:0061798">
    <property type="term" value="F:GTP 3',8'-cyclase activity"/>
    <property type="evidence" value="ECO:0007669"/>
    <property type="project" value="UniProtKB-UniRule"/>
</dbReference>
<evidence type="ECO:0000256" key="9">
    <source>
        <dbReference type="ARBA" id="ARBA00023150"/>
    </source>
</evidence>
<dbReference type="Proteomes" id="UP000526501">
    <property type="component" value="Unassembled WGS sequence"/>
</dbReference>
<feature type="binding site" evidence="12">
    <location>
        <position position="101"/>
    </location>
    <ligand>
        <name>GTP</name>
        <dbReference type="ChEBI" id="CHEBI:37565"/>
    </ligand>
</feature>
<evidence type="ECO:0000256" key="3">
    <source>
        <dbReference type="ARBA" id="ARBA00022691"/>
    </source>
</evidence>
<keyword evidence="2 12" id="KW-0004">4Fe-4S</keyword>
<dbReference type="PANTHER" id="PTHR22960">
    <property type="entry name" value="MOLYBDOPTERIN COFACTOR SYNTHESIS PROTEIN A"/>
    <property type="match status" value="1"/>
</dbReference>
<feature type="binding site" evidence="12">
    <location>
        <position position="16"/>
    </location>
    <ligand>
        <name>GTP</name>
        <dbReference type="ChEBI" id="CHEBI:37565"/>
    </ligand>
</feature>
<evidence type="ECO:0000256" key="10">
    <source>
        <dbReference type="ARBA" id="ARBA00023239"/>
    </source>
</evidence>
<dbReference type="AlphaFoldDB" id="A0A7X1B7Q2"/>
<feature type="binding site" evidence="12">
    <location>
        <position position="74"/>
    </location>
    <ligand>
        <name>S-adenosyl-L-methionine</name>
        <dbReference type="ChEBI" id="CHEBI:59789"/>
    </ligand>
</feature>
<dbReference type="Pfam" id="PF06463">
    <property type="entry name" value="Mob_synth_C"/>
    <property type="match status" value="1"/>
</dbReference>
<evidence type="ECO:0000313" key="16">
    <source>
        <dbReference type="Proteomes" id="UP000526501"/>
    </source>
</evidence>
<dbReference type="InterPro" id="IPR000385">
    <property type="entry name" value="MoaA_NifB_PqqE_Fe-S-bd_CS"/>
</dbReference>
<keyword evidence="7 12" id="KW-0411">Iron-sulfur</keyword>
<keyword evidence="16" id="KW-1185">Reference proteome</keyword>
<evidence type="ECO:0000256" key="12">
    <source>
        <dbReference type="HAMAP-Rule" id="MF_01225"/>
    </source>
</evidence>
<feature type="binding site" evidence="12">
    <location>
        <position position="263"/>
    </location>
    <ligand>
        <name>[4Fe-4S] cluster</name>
        <dbReference type="ChEBI" id="CHEBI:49883"/>
        <label>2</label>
        <note>4Fe-4S-substrate</note>
    </ligand>
</feature>
<evidence type="ECO:0000256" key="5">
    <source>
        <dbReference type="ARBA" id="ARBA00022741"/>
    </source>
</evidence>
<feature type="domain" description="Radical SAM core" evidence="14">
    <location>
        <begin position="7"/>
        <end position="226"/>
    </location>
</feature>
<evidence type="ECO:0000256" key="8">
    <source>
        <dbReference type="ARBA" id="ARBA00023134"/>
    </source>
</evidence>
<dbReference type="GO" id="GO:0046872">
    <property type="term" value="F:metal ion binding"/>
    <property type="evidence" value="ECO:0007669"/>
    <property type="project" value="UniProtKB-KW"/>
</dbReference>
<evidence type="ECO:0000256" key="6">
    <source>
        <dbReference type="ARBA" id="ARBA00023004"/>
    </source>
</evidence>
<dbReference type="EC" id="4.1.99.22" evidence="1 12"/>
<accession>A0A7X1B7Q2</accession>
<dbReference type="Gene3D" id="3.20.20.70">
    <property type="entry name" value="Aldolase class I"/>
    <property type="match status" value="1"/>
</dbReference>
<dbReference type="InterPro" id="IPR007197">
    <property type="entry name" value="rSAM"/>
</dbReference>
<comment type="caution">
    <text evidence="15">The sequence shown here is derived from an EMBL/GenBank/DDBJ whole genome shotgun (WGS) entry which is preliminary data.</text>
</comment>
<dbReference type="CDD" id="cd01335">
    <property type="entry name" value="Radical_SAM"/>
    <property type="match status" value="1"/>
</dbReference>
<dbReference type="HAMAP" id="MF_01225_B">
    <property type="entry name" value="MoaA_B"/>
    <property type="match status" value="1"/>
</dbReference>
<keyword evidence="10 12" id="KW-0456">Lyase</keyword>
<dbReference type="SMART" id="SM00729">
    <property type="entry name" value="Elp3"/>
    <property type="match status" value="1"/>
</dbReference>
<dbReference type="UniPathway" id="UPA00344"/>
<feature type="binding site" evidence="12">
    <location>
        <position position="27"/>
    </location>
    <ligand>
        <name>[4Fe-4S] cluster</name>
        <dbReference type="ChEBI" id="CHEBI:49883"/>
        <label>1</label>
        <note>4Fe-4S-S-AdoMet</note>
    </ligand>
</feature>
<keyword evidence="4 12" id="KW-0479">Metal-binding</keyword>
<dbReference type="PANTHER" id="PTHR22960:SF0">
    <property type="entry name" value="MOLYBDENUM COFACTOR BIOSYNTHESIS PROTEIN 1"/>
    <property type="match status" value="1"/>
</dbReference>
<dbReference type="GO" id="GO:0006777">
    <property type="term" value="P:Mo-molybdopterin cofactor biosynthetic process"/>
    <property type="evidence" value="ECO:0007669"/>
    <property type="project" value="UniProtKB-UniRule"/>
</dbReference>
<dbReference type="SFLD" id="SFLDG01386">
    <property type="entry name" value="main_SPASM_domain-containing"/>
    <property type="match status" value="1"/>
</dbReference>
<feature type="binding site" evidence="12">
    <location>
        <position position="29"/>
    </location>
    <ligand>
        <name>S-adenosyl-L-methionine</name>
        <dbReference type="ChEBI" id="CHEBI:59789"/>
    </ligand>
</feature>
<evidence type="ECO:0000256" key="13">
    <source>
        <dbReference type="SAM" id="MobiDB-lite"/>
    </source>
</evidence>
<dbReference type="PROSITE" id="PS51918">
    <property type="entry name" value="RADICAL_SAM"/>
    <property type="match status" value="1"/>
</dbReference>
<evidence type="ECO:0000256" key="1">
    <source>
        <dbReference type="ARBA" id="ARBA00012167"/>
    </source>
</evidence>
<dbReference type="CDD" id="cd21117">
    <property type="entry name" value="Twitch_MoaA"/>
    <property type="match status" value="1"/>
</dbReference>
<keyword evidence="3 12" id="KW-0949">S-adenosyl-L-methionine</keyword>
<comment type="function">
    <text evidence="12">Catalyzes the cyclization of GTP to (8S)-3',8-cyclo-7,8-dihydroguanosine 5'-triphosphate.</text>
</comment>
<keyword evidence="6 12" id="KW-0408">Iron</keyword>
<keyword evidence="5 12" id="KW-0547">Nucleotide-binding</keyword>
<feature type="binding site" evidence="12">
    <location>
        <position position="70"/>
    </location>
    <ligand>
        <name>GTP</name>
        <dbReference type="ChEBI" id="CHEBI:37565"/>
    </ligand>
</feature>
<dbReference type="InterPro" id="IPR040064">
    <property type="entry name" value="MoaA-like"/>
</dbReference>
<comment type="pathway">
    <text evidence="12">Cofactor biosynthesis; molybdopterin biosynthesis.</text>
</comment>
<dbReference type="InterPro" id="IPR013483">
    <property type="entry name" value="MoaA"/>
</dbReference>
<dbReference type="RefSeq" id="WP_185661063.1">
    <property type="nucleotide sequence ID" value="NZ_CAWPOO010000012.1"/>
</dbReference>
<dbReference type="GO" id="GO:0051539">
    <property type="term" value="F:4 iron, 4 sulfur cluster binding"/>
    <property type="evidence" value="ECO:0007669"/>
    <property type="project" value="UniProtKB-UniRule"/>
</dbReference>